<organism evidence="10 11">
    <name type="scientific">Spodoptera frugiperda</name>
    <name type="common">Fall armyworm</name>
    <dbReference type="NCBI Taxonomy" id="7108"/>
    <lineage>
        <taxon>Eukaryota</taxon>
        <taxon>Metazoa</taxon>
        <taxon>Ecdysozoa</taxon>
        <taxon>Arthropoda</taxon>
        <taxon>Hexapoda</taxon>
        <taxon>Insecta</taxon>
        <taxon>Pterygota</taxon>
        <taxon>Neoptera</taxon>
        <taxon>Endopterygota</taxon>
        <taxon>Lepidoptera</taxon>
        <taxon>Glossata</taxon>
        <taxon>Ditrysia</taxon>
        <taxon>Noctuoidea</taxon>
        <taxon>Noctuidae</taxon>
        <taxon>Amphipyrinae</taxon>
        <taxon>Spodoptera</taxon>
    </lineage>
</organism>
<dbReference type="SUPFAM" id="SSF57667">
    <property type="entry name" value="beta-beta-alpha zinc fingers"/>
    <property type="match status" value="3"/>
</dbReference>
<feature type="binding site" evidence="6">
    <location>
        <position position="68"/>
    </location>
    <ligand>
        <name>Zn(2+)</name>
        <dbReference type="ChEBI" id="CHEBI:29105"/>
    </ligand>
</feature>
<evidence type="ECO:0000256" key="1">
    <source>
        <dbReference type="ARBA" id="ARBA00022723"/>
    </source>
</evidence>
<keyword evidence="10" id="KW-1185">Reference proteome</keyword>
<keyword evidence="2" id="KW-0677">Repeat</keyword>
<feature type="domain" description="C2H2-type" evidence="8">
    <location>
        <begin position="525"/>
        <end position="552"/>
    </location>
</feature>
<feature type="compositionally biased region" description="Acidic residues" evidence="7">
    <location>
        <begin position="133"/>
        <end position="155"/>
    </location>
</feature>
<dbReference type="PANTHER" id="PTHR24379:SF127">
    <property type="entry name" value="BLOODY FINGERS-RELATED"/>
    <property type="match status" value="1"/>
</dbReference>
<evidence type="ECO:0000313" key="10">
    <source>
        <dbReference type="Proteomes" id="UP000829999"/>
    </source>
</evidence>
<dbReference type="SMART" id="SM00868">
    <property type="entry name" value="zf-AD"/>
    <property type="match status" value="2"/>
</dbReference>
<dbReference type="GeneID" id="118278916"/>
<feature type="domain" description="C2H2-type" evidence="8">
    <location>
        <begin position="410"/>
        <end position="438"/>
    </location>
</feature>
<dbReference type="GO" id="GO:0005634">
    <property type="term" value="C:nucleus"/>
    <property type="evidence" value="ECO:0007669"/>
    <property type="project" value="InterPro"/>
</dbReference>
<dbReference type="InterPro" id="IPR036236">
    <property type="entry name" value="Znf_C2H2_sf"/>
</dbReference>
<feature type="compositionally biased region" description="Basic and acidic residues" evidence="7">
    <location>
        <begin position="118"/>
        <end position="132"/>
    </location>
</feature>
<feature type="domain" description="C2H2-type" evidence="8">
    <location>
        <begin position="357"/>
        <end position="384"/>
    </location>
</feature>
<evidence type="ECO:0000256" key="6">
    <source>
        <dbReference type="PROSITE-ProRule" id="PRU01263"/>
    </source>
</evidence>
<dbReference type="GO" id="GO:0000981">
    <property type="term" value="F:DNA-binding transcription factor activity, RNA polymerase II-specific"/>
    <property type="evidence" value="ECO:0007669"/>
    <property type="project" value="TreeGrafter"/>
</dbReference>
<evidence type="ECO:0000256" key="7">
    <source>
        <dbReference type="SAM" id="MobiDB-lite"/>
    </source>
</evidence>
<feature type="domain" description="C2H2-type" evidence="8">
    <location>
        <begin position="383"/>
        <end position="405"/>
    </location>
</feature>
<dbReference type="InterPro" id="IPR012934">
    <property type="entry name" value="Znf_AD"/>
</dbReference>
<keyword evidence="1 6" id="KW-0479">Metal-binding</keyword>
<evidence type="ECO:0000313" key="11">
    <source>
        <dbReference type="RefSeq" id="XP_050559453.1"/>
    </source>
</evidence>
<dbReference type="Pfam" id="PF00096">
    <property type="entry name" value="zf-C2H2"/>
    <property type="match status" value="2"/>
</dbReference>
<evidence type="ECO:0000256" key="3">
    <source>
        <dbReference type="ARBA" id="ARBA00022771"/>
    </source>
</evidence>
<protein>
    <submittedName>
        <fullName evidence="11">Zinc finger and SCAN domain-containing protein 2 isoform X10</fullName>
    </submittedName>
</protein>
<dbReference type="AlphaFoldDB" id="A0A9R0F405"/>
<evidence type="ECO:0000259" key="9">
    <source>
        <dbReference type="PROSITE" id="PS51915"/>
    </source>
</evidence>
<dbReference type="InterPro" id="IPR013087">
    <property type="entry name" value="Znf_C2H2_type"/>
</dbReference>
<feature type="region of interest" description="Disordered" evidence="7">
    <location>
        <begin position="103"/>
        <end position="164"/>
    </location>
</feature>
<accession>A0A9R0F405</accession>
<dbReference type="PROSITE" id="PS50157">
    <property type="entry name" value="ZINC_FINGER_C2H2_2"/>
    <property type="match status" value="6"/>
</dbReference>
<proteinExistence type="predicted"/>
<feature type="binding site" evidence="6">
    <location>
        <position position="71"/>
    </location>
    <ligand>
        <name>Zn(2+)</name>
        <dbReference type="ChEBI" id="CHEBI:29105"/>
    </ligand>
</feature>
<feature type="domain" description="C2H2-type" evidence="8">
    <location>
        <begin position="497"/>
        <end position="524"/>
    </location>
</feature>
<dbReference type="SMART" id="SM00355">
    <property type="entry name" value="ZnF_C2H2"/>
    <property type="match status" value="9"/>
</dbReference>
<keyword evidence="4 6" id="KW-0862">Zinc</keyword>
<name>A0A9R0F405_SPOFR</name>
<dbReference type="PROSITE" id="PS51915">
    <property type="entry name" value="ZAD"/>
    <property type="match status" value="1"/>
</dbReference>
<feature type="compositionally biased region" description="Basic and acidic residues" evidence="7">
    <location>
        <begin position="216"/>
        <end position="228"/>
    </location>
</feature>
<reference evidence="11" key="1">
    <citation type="submission" date="2025-08" db="UniProtKB">
        <authorList>
            <consortium name="RefSeq"/>
        </authorList>
    </citation>
    <scope>IDENTIFICATION</scope>
    <source>
        <tissue evidence="11">Whole larval tissue</tissue>
    </source>
</reference>
<keyword evidence="3 5" id="KW-0863">Zinc-finger</keyword>
<feature type="domain" description="ZAD" evidence="9">
    <location>
        <begin position="13"/>
        <end position="95"/>
    </location>
</feature>
<evidence type="ECO:0000256" key="4">
    <source>
        <dbReference type="ARBA" id="ARBA00022833"/>
    </source>
</evidence>
<feature type="domain" description="C2H2-type" evidence="8">
    <location>
        <begin position="441"/>
        <end position="469"/>
    </location>
</feature>
<evidence type="ECO:0000256" key="2">
    <source>
        <dbReference type="ARBA" id="ARBA00022737"/>
    </source>
</evidence>
<evidence type="ECO:0000259" key="8">
    <source>
        <dbReference type="PROSITE" id="PS50157"/>
    </source>
</evidence>
<evidence type="ECO:0000256" key="5">
    <source>
        <dbReference type="PROSITE-ProRule" id="PRU00042"/>
    </source>
</evidence>
<dbReference type="RefSeq" id="XP_050559453.1">
    <property type="nucleotide sequence ID" value="XM_050703496.1"/>
</dbReference>
<dbReference type="Proteomes" id="UP000829999">
    <property type="component" value="Chromosome 24"/>
</dbReference>
<feature type="binding site" evidence="6">
    <location>
        <position position="18"/>
    </location>
    <ligand>
        <name>Zn(2+)</name>
        <dbReference type="ChEBI" id="CHEBI:29105"/>
    </ligand>
</feature>
<feature type="binding site" evidence="6">
    <location>
        <position position="15"/>
    </location>
    <ligand>
        <name>Zn(2+)</name>
        <dbReference type="ChEBI" id="CHEBI:29105"/>
    </ligand>
</feature>
<feature type="region of interest" description="Disordered" evidence="7">
    <location>
        <begin position="182"/>
        <end position="229"/>
    </location>
</feature>
<dbReference type="PANTHER" id="PTHR24379">
    <property type="entry name" value="KRAB AND ZINC FINGER DOMAIN-CONTAINING"/>
    <property type="match status" value="1"/>
</dbReference>
<dbReference type="GO" id="GO:0008270">
    <property type="term" value="F:zinc ion binding"/>
    <property type="evidence" value="ECO:0007669"/>
    <property type="project" value="UniProtKB-UniRule"/>
</dbReference>
<sequence>MDPKTTDWRAGPNVCRCCLAEGCYKDISTEYFWMGKREVYAEMLSETLNLSIAYSNSGGPNSNSRLICELCISRLRDASDFKRQVQECERTFLRHLDPGSSSMAGDVEVTLEPTEVDPDVKLERVKQEKPVSDDDDEFDERCGFDDDDDDDDLDDQPLTRLASRIPKKESVDLLDLLDNTKATEKRKSSSKAKSVPTKKAKTIKKDVKATSSKTPVKTEKKKKDDNGRETSVWQLTVPERKNAAIFIQNTTVRPFIFIGSSFKCFYCNQHESDISVLFEHSATHKMGNADEIFNKYVVYGKRNLQVDISKLKCRICDLSFPNLTVIREHLTHLHQIEFCSASNGMTEYKMEMVNHMFVCHLCGEQFHNFNLLNFHVNTHIGKVVCENCGAGFVNQHSLATHKETHLLKLYNCKQCDKSFFKNSQLKYHVQIVHLGRERKLKPCPKCAEAFREYSSLISHLRRVHGIAKNFPCYVCKCNLPSRRALTEHQTKYHTEKYKCEMCFKCFSMESKLKDHMRAHTGEKSFICFICKNAYMHKRNLVIHMKCHMSTSMHEEVDEFTMQSTSMHEDIDEYTMQSHDEDECTVVDISA</sequence>
<gene>
    <name evidence="11" type="primary">LOC118278916</name>
</gene>
<dbReference type="Gene3D" id="3.30.160.60">
    <property type="entry name" value="Classic Zinc Finger"/>
    <property type="match status" value="5"/>
</dbReference>
<dbReference type="GO" id="GO:0000977">
    <property type="term" value="F:RNA polymerase II transcription regulatory region sequence-specific DNA binding"/>
    <property type="evidence" value="ECO:0007669"/>
    <property type="project" value="TreeGrafter"/>
</dbReference>
<dbReference type="PROSITE" id="PS00028">
    <property type="entry name" value="ZINC_FINGER_C2H2_1"/>
    <property type="match status" value="7"/>
</dbReference>